<reference evidence="1 2" key="1">
    <citation type="submission" date="2021-05" db="EMBL/GenBank/DDBJ databases">
        <title>Genome Assembly of Synthetic Allotetraploid Brassica napus Reveals Homoeologous Exchanges between Subgenomes.</title>
        <authorList>
            <person name="Davis J.T."/>
        </authorList>
    </citation>
    <scope>NUCLEOTIDE SEQUENCE [LARGE SCALE GENOMIC DNA]</scope>
    <source>
        <strain evidence="2">cv. Da-Ae</strain>
        <tissue evidence="1">Seedling</tissue>
    </source>
</reference>
<gene>
    <name evidence="1" type="ORF">HID58_038022</name>
</gene>
<evidence type="ECO:0000313" key="1">
    <source>
        <dbReference type="EMBL" id="KAH0906195.1"/>
    </source>
</evidence>
<dbReference type="EMBL" id="JAGKQM010000010">
    <property type="protein sequence ID" value="KAH0906195.1"/>
    <property type="molecule type" value="Genomic_DNA"/>
</dbReference>
<protein>
    <submittedName>
        <fullName evidence="1">Uncharacterized protein</fullName>
    </submittedName>
</protein>
<evidence type="ECO:0000313" key="2">
    <source>
        <dbReference type="Proteomes" id="UP000824890"/>
    </source>
</evidence>
<proteinExistence type="predicted"/>
<name>A0ABQ8BN16_BRANA</name>
<dbReference type="Proteomes" id="UP000824890">
    <property type="component" value="Unassembled WGS sequence"/>
</dbReference>
<organism evidence="1 2">
    <name type="scientific">Brassica napus</name>
    <name type="common">Rape</name>
    <dbReference type="NCBI Taxonomy" id="3708"/>
    <lineage>
        <taxon>Eukaryota</taxon>
        <taxon>Viridiplantae</taxon>
        <taxon>Streptophyta</taxon>
        <taxon>Embryophyta</taxon>
        <taxon>Tracheophyta</taxon>
        <taxon>Spermatophyta</taxon>
        <taxon>Magnoliopsida</taxon>
        <taxon>eudicotyledons</taxon>
        <taxon>Gunneridae</taxon>
        <taxon>Pentapetalae</taxon>
        <taxon>rosids</taxon>
        <taxon>malvids</taxon>
        <taxon>Brassicales</taxon>
        <taxon>Brassicaceae</taxon>
        <taxon>Brassiceae</taxon>
        <taxon>Brassica</taxon>
    </lineage>
</organism>
<sequence>MMPPLLLRDSSSPLQLLRLYSSRLSLSLSTSVLLFPRISAPCLSTIRRSLLSLNNRSVKTNQRIDTVWRSREECGGREERLYGGLPPSNRQIWVCDLKMIGESDIQKKWKMESVAIPEHLIKLLPVAEPGIFDLVGYVIFAVEGIHTRASSTTETLS</sequence>
<accession>A0ABQ8BN16</accession>
<keyword evidence="2" id="KW-1185">Reference proteome</keyword>
<comment type="caution">
    <text evidence="1">The sequence shown here is derived from an EMBL/GenBank/DDBJ whole genome shotgun (WGS) entry which is preliminary data.</text>
</comment>